<evidence type="ECO:0000313" key="1">
    <source>
        <dbReference type="EMBL" id="KAK7316201.1"/>
    </source>
</evidence>
<protein>
    <submittedName>
        <fullName evidence="1">Uncharacterized protein</fullName>
    </submittedName>
</protein>
<organism evidence="1 2">
    <name type="scientific">Canavalia gladiata</name>
    <name type="common">Sword bean</name>
    <name type="synonym">Dolichos gladiatus</name>
    <dbReference type="NCBI Taxonomy" id="3824"/>
    <lineage>
        <taxon>Eukaryota</taxon>
        <taxon>Viridiplantae</taxon>
        <taxon>Streptophyta</taxon>
        <taxon>Embryophyta</taxon>
        <taxon>Tracheophyta</taxon>
        <taxon>Spermatophyta</taxon>
        <taxon>Magnoliopsida</taxon>
        <taxon>eudicotyledons</taxon>
        <taxon>Gunneridae</taxon>
        <taxon>Pentapetalae</taxon>
        <taxon>rosids</taxon>
        <taxon>fabids</taxon>
        <taxon>Fabales</taxon>
        <taxon>Fabaceae</taxon>
        <taxon>Papilionoideae</taxon>
        <taxon>50 kb inversion clade</taxon>
        <taxon>NPAAA clade</taxon>
        <taxon>indigoferoid/millettioid clade</taxon>
        <taxon>Phaseoleae</taxon>
        <taxon>Canavalia</taxon>
    </lineage>
</organism>
<name>A0AAN9KG35_CANGL</name>
<comment type="caution">
    <text evidence="1">The sequence shown here is derived from an EMBL/GenBank/DDBJ whole genome shotgun (WGS) entry which is preliminary data.</text>
</comment>
<dbReference type="AlphaFoldDB" id="A0AAN9KG35"/>
<proteinExistence type="predicted"/>
<accession>A0AAN9KG35</accession>
<dbReference type="EMBL" id="JAYMYQ010000008">
    <property type="protein sequence ID" value="KAK7316201.1"/>
    <property type="molecule type" value="Genomic_DNA"/>
</dbReference>
<dbReference type="Proteomes" id="UP001367508">
    <property type="component" value="Unassembled WGS sequence"/>
</dbReference>
<sequence length="74" mass="8499">MFKGHVILLVVDEDENVNEYENGGEWDTRDVRESLGPVRERLLDVEQGTRGYSTLNKGRVKDLSACTTTWKSRE</sequence>
<keyword evidence="2" id="KW-1185">Reference proteome</keyword>
<gene>
    <name evidence="1" type="ORF">VNO77_35031</name>
</gene>
<evidence type="ECO:0000313" key="2">
    <source>
        <dbReference type="Proteomes" id="UP001367508"/>
    </source>
</evidence>
<reference evidence="1 2" key="1">
    <citation type="submission" date="2024-01" db="EMBL/GenBank/DDBJ databases">
        <title>The genomes of 5 underutilized Papilionoideae crops provide insights into root nodulation and disease resistanc.</title>
        <authorList>
            <person name="Jiang F."/>
        </authorList>
    </citation>
    <scope>NUCLEOTIDE SEQUENCE [LARGE SCALE GENOMIC DNA]</scope>
    <source>
        <strain evidence="1">LVBAO_FW01</strain>
        <tissue evidence="1">Leaves</tissue>
    </source>
</reference>